<dbReference type="STRING" id="32264.T1K5X9"/>
<dbReference type="SUPFAM" id="SSF57850">
    <property type="entry name" value="RING/U-box"/>
    <property type="match status" value="1"/>
</dbReference>
<dbReference type="EMBL" id="CAEY01001591">
    <property type="status" value="NOT_ANNOTATED_CDS"/>
    <property type="molecule type" value="Genomic_DNA"/>
</dbReference>
<proteinExistence type="predicted"/>
<dbReference type="EnsemblMetazoa" id="tetur05g07900.1">
    <property type="protein sequence ID" value="tetur05g07900.1"/>
    <property type="gene ID" value="tetur05g07900"/>
</dbReference>
<evidence type="ECO:0000256" key="1">
    <source>
        <dbReference type="SAM" id="Coils"/>
    </source>
</evidence>
<dbReference type="KEGG" id="tut:107360799"/>
<dbReference type="HOGENOM" id="CLU_1316918_0_0_1"/>
<name>T1K5X9_TETUR</name>
<keyword evidence="1" id="KW-0175">Coiled coil</keyword>
<keyword evidence="3" id="KW-1185">Reference proteome</keyword>
<evidence type="ECO:0000313" key="3">
    <source>
        <dbReference type="Proteomes" id="UP000015104"/>
    </source>
</evidence>
<gene>
    <name evidence="2" type="primary">107360799</name>
</gene>
<dbReference type="Proteomes" id="UP000015104">
    <property type="component" value="Unassembled WGS sequence"/>
</dbReference>
<evidence type="ECO:0000313" key="2">
    <source>
        <dbReference type="EnsemblMetazoa" id="tetur05g07900.1"/>
    </source>
</evidence>
<dbReference type="AlphaFoldDB" id="T1K5X9"/>
<reference evidence="3" key="1">
    <citation type="submission" date="2011-08" db="EMBL/GenBank/DDBJ databases">
        <authorList>
            <person name="Rombauts S."/>
        </authorList>
    </citation>
    <scope>NUCLEOTIDE SEQUENCE</scope>
    <source>
        <strain evidence="3">London</strain>
    </source>
</reference>
<reference evidence="2" key="2">
    <citation type="submission" date="2015-06" db="UniProtKB">
        <authorList>
            <consortium name="EnsemblMetazoa"/>
        </authorList>
    </citation>
    <scope>IDENTIFICATION</scope>
</reference>
<dbReference type="Gene3D" id="3.30.40.10">
    <property type="entry name" value="Zinc/RING finger domain, C3HC4 (zinc finger)"/>
    <property type="match status" value="1"/>
</dbReference>
<protein>
    <submittedName>
        <fullName evidence="2">Uncharacterized protein</fullName>
    </submittedName>
</protein>
<dbReference type="InterPro" id="IPR013083">
    <property type="entry name" value="Znf_RING/FYVE/PHD"/>
</dbReference>
<accession>T1K5X9</accession>
<feature type="coiled-coil region" evidence="1">
    <location>
        <begin position="168"/>
        <end position="202"/>
    </location>
</feature>
<organism evidence="2 3">
    <name type="scientific">Tetranychus urticae</name>
    <name type="common">Two-spotted spider mite</name>
    <dbReference type="NCBI Taxonomy" id="32264"/>
    <lineage>
        <taxon>Eukaryota</taxon>
        <taxon>Metazoa</taxon>
        <taxon>Ecdysozoa</taxon>
        <taxon>Arthropoda</taxon>
        <taxon>Chelicerata</taxon>
        <taxon>Arachnida</taxon>
        <taxon>Acari</taxon>
        <taxon>Acariformes</taxon>
        <taxon>Trombidiformes</taxon>
        <taxon>Prostigmata</taxon>
        <taxon>Eleutherengona</taxon>
        <taxon>Raphignathae</taxon>
        <taxon>Tetranychoidea</taxon>
        <taxon>Tetranychidae</taxon>
        <taxon>Tetranychus</taxon>
    </lineage>
</organism>
<sequence length="209" mass="23821">MPLNGLSVRDSFSDIQYFIDNSQLIDIGTWQDYVCLFCLCVAENPVVHKTSLQSACKAIFCQACFDEAIQHDQYQICPLRCSESEYLRDSVEPLPVEMPNGRSVQQRDNLLVKCKFEMCDCFVRFSDYSMHIDNCGMNPNVKAICRICLVPIGNHNCAEFVANLVEKTSQLTGHQQDLTAKIENLEKEIDKLNIENIILREIVDEIVSD</sequence>